<evidence type="ECO:0000313" key="1">
    <source>
        <dbReference type="EMBL" id="MPD00755.1"/>
    </source>
</evidence>
<dbReference type="Proteomes" id="UP000324222">
    <property type="component" value="Unassembled WGS sequence"/>
</dbReference>
<dbReference type="EMBL" id="VSRR010124251">
    <property type="protein sequence ID" value="MPD00755.1"/>
    <property type="molecule type" value="Genomic_DNA"/>
</dbReference>
<reference evidence="1 2" key="1">
    <citation type="submission" date="2019-05" db="EMBL/GenBank/DDBJ databases">
        <title>Another draft genome of Portunus trituberculatus and its Hox gene families provides insights of decapod evolution.</title>
        <authorList>
            <person name="Jeong J.-H."/>
            <person name="Song I."/>
            <person name="Kim S."/>
            <person name="Choi T."/>
            <person name="Kim D."/>
            <person name="Ryu S."/>
            <person name="Kim W."/>
        </authorList>
    </citation>
    <scope>NUCLEOTIDE SEQUENCE [LARGE SCALE GENOMIC DNA]</scope>
    <source>
        <tissue evidence="1">Muscle</tissue>
    </source>
</reference>
<keyword evidence="2" id="KW-1185">Reference proteome</keyword>
<accession>A0A5B7K7R2</accession>
<dbReference type="AlphaFoldDB" id="A0A5B7K7R2"/>
<organism evidence="1 2">
    <name type="scientific">Portunus trituberculatus</name>
    <name type="common">Swimming crab</name>
    <name type="synonym">Neptunus trituberculatus</name>
    <dbReference type="NCBI Taxonomy" id="210409"/>
    <lineage>
        <taxon>Eukaryota</taxon>
        <taxon>Metazoa</taxon>
        <taxon>Ecdysozoa</taxon>
        <taxon>Arthropoda</taxon>
        <taxon>Crustacea</taxon>
        <taxon>Multicrustacea</taxon>
        <taxon>Malacostraca</taxon>
        <taxon>Eumalacostraca</taxon>
        <taxon>Eucarida</taxon>
        <taxon>Decapoda</taxon>
        <taxon>Pleocyemata</taxon>
        <taxon>Brachyura</taxon>
        <taxon>Eubrachyura</taxon>
        <taxon>Portunoidea</taxon>
        <taxon>Portunidae</taxon>
        <taxon>Portuninae</taxon>
        <taxon>Portunus</taxon>
    </lineage>
</organism>
<gene>
    <name evidence="1" type="ORF">E2C01_096250</name>
</gene>
<evidence type="ECO:0000313" key="2">
    <source>
        <dbReference type="Proteomes" id="UP000324222"/>
    </source>
</evidence>
<name>A0A5B7K7R2_PORTR</name>
<proteinExistence type="predicted"/>
<protein>
    <submittedName>
        <fullName evidence="1">Uncharacterized protein</fullName>
    </submittedName>
</protein>
<comment type="caution">
    <text evidence="1">The sequence shown here is derived from an EMBL/GenBank/DDBJ whole genome shotgun (WGS) entry which is preliminary data.</text>
</comment>
<sequence length="39" mass="4301">MDNSGCTAADREMPWCAVKVNEEEPVASIYCSSCQKYLA</sequence>